<dbReference type="EMBL" id="JBGBPQ010000008">
    <property type="protein sequence ID" value="KAL1521181.1"/>
    <property type="molecule type" value="Genomic_DNA"/>
</dbReference>
<keyword evidence="4" id="KW-1185">Reference proteome</keyword>
<dbReference type="Pfam" id="PF04969">
    <property type="entry name" value="CS"/>
    <property type="match status" value="1"/>
</dbReference>
<protein>
    <recommendedName>
        <fullName evidence="1">CS domain-containing protein</fullName>
    </recommendedName>
</protein>
<dbReference type="InterPro" id="IPR007052">
    <property type="entry name" value="CS_dom"/>
</dbReference>
<name>A0AB34JH61_PRYPA</name>
<feature type="domain" description="CS" evidence="1">
    <location>
        <begin position="47"/>
        <end position="143"/>
    </location>
</feature>
<dbReference type="PROSITE" id="PS51203">
    <property type="entry name" value="CS"/>
    <property type="match status" value="1"/>
</dbReference>
<dbReference type="SUPFAM" id="SSF49764">
    <property type="entry name" value="HSP20-like chaperones"/>
    <property type="match status" value="1"/>
</dbReference>
<evidence type="ECO:0000313" key="4">
    <source>
        <dbReference type="Proteomes" id="UP001515480"/>
    </source>
</evidence>
<sequence length="145" mass="15720">MCASAAAARSPYYYWHAHVPTGADAAPKPTPQLLSSRPSSAAPLGVRAIDRYALLDEGGDCLKLLLRLDAELEHVDAASVEAEFGARALTLSMRSATAVHRLHVPVLSHEILPEKCTVKVSKARRVVLTLAKRDASRTWKALRLT</sequence>
<reference evidence="2 4" key="1">
    <citation type="journal article" date="2024" name="Science">
        <title>Giant polyketide synthase enzymes in the biosynthesis of giant marine polyether toxins.</title>
        <authorList>
            <person name="Fallon T.R."/>
            <person name="Shende V.V."/>
            <person name="Wierzbicki I.H."/>
            <person name="Pendleton A.L."/>
            <person name="Watervoot N.F."/>
            <person name="Auber R.P."/>
            <person name="Gonzalez D.J."/>
            <person name="Wisecaver J.H."/>
            <person name="Moore B.S."/>
        </authorList>
    </citation>
    <scope>NUCLEOTIDE SEQUENCE [LARGE SCALE GENOMIC DNA]</scope>
    <source>
        <strain evidence="2 4">12B1</strain>
    </source>
</reference>
<dbReference type="InterPro" id="IPR008978">
    <property type="entry name" value="HSP20-like_chaperone"/>
</dbReference>
<gene>
    <name evidence="3" type="ORF">AB1Y20_018477</name>
    <name evidence="2" type="ORF">AB1Y20_022733</name>
</gene>
<evidence type="ECO:0000259" key="1">
    <source>
        <dbReference type="PROSITE" id="PS51203"/>
    </source>
</evidence>
<dbReference type="EMBL" id="JBGBPQ010000005">
    <property type="protein sequence ID" value="KAL1523540.1"/>
    <property type="molecule type" value="Genomic_DNA"/>
</dbReference>
<organism evidence="2 4">
    <name type="scientific">Prymnesium parvum</name>
    <name type="common">Toxic golden alga</name>
    <dbReference type="NCBI Taxonomy" id="97485"/>
    <lineage>
        <taxon>Eukaryota</taxon>
        <taxon>Haptista</taxon>
        <taxon>Haptophyta</taxon>
        <taxon>Prymnesiophyceae</taxon>
        <taxon>Prymnesiales</taxon>
        <taxon>Prymnesiaceae</taxon>
        <taxon>Prymnesium</taxon>
    </lineage>
</organism>
<accession>A0AB34JH61</accession>
<dbReference type="Proteomes" id="UP001515480">
    <property type="component" value="Unassembled WGS sequence"/>
</dbReference>
<dbReference type="Gene3D" id="2.60.40.790">
    <property type="match status" value="1"/>
</dbReference>
<dbReference type="AlphaFoldDB" id="A0AB34JH61"/>
<comment type="caution">
    <text evidence="2">The sequence shown here is derived from an EMBL/GenBank/DDBJ whole genome shotgun (WGS) entry which is preliminary data.</text>
</comment>
<evidence type="ECO:0000313" key="2">
    <source>
        <dbReference type="EMBL" id="KAL1521181.1"/>
    </source>
</evidence>
<proteinExistence type="predicted"/>
<evidence type="ECO:0000313" key="3">
    <source>
        <dbReference type="EMBL" id="KAL1523540.1"/>
    </source>
</evidence>